<evidence type="ECO:0000256" key="1">
    <source>
        <dbReference type="ARBA" id="ARBA00004141"/>
    </source>
</evidence>
<dbReference type="InterPro" id="IPR007267">
    <property type="entry name" value="GtrA_DPMS_TM"/>
</dbReference>
<keyword evidence="5 6" id="KW-0472">Membrane</keyword>
<feature type="transmembrane region" description="Helical" evidence="6">
    <location>
        <begin position="114"/>
        <end position="133"/>
    </location>
</feature>
<reference evidence="8" key="1">
    <citation type="submission" date="2020-10" db="EMBL/GenBank/DDBJ databases">
        <authorList>
            <person name="Gilroy R."/>
        </authorList>
    </citation>
    <scope>NUCLEOTIDE SEQUENCE</scope>
    <source>
        <strain evidence="8">CHK189-12415</strain>
    </source>
</reference>
<feature type="transmembrane region" description="Helical" evidence="6">
    <location>
        <begin position="15"/>
        <end position="33"/>
    </location>
</feature>
<feature type="domain" description="GtrA/DPMS transmembrane" evidence="7">
    <location>
        <begin position="18"/>
        <end position="133"/>
    </location>
</feature>
<dbReference type="PANTHER" id="PTHR38459:SF5">
    <property type="entry name" value="CELL WALL TEICHOIC ACID GLYCOSYLATION PROTEIN GTCA"/>
    <property type="match status" value="1"/>
</dbReference>
<gene>
    <name evidence="8" type="ORF">IAB37_03810</name>
</gene>
<keyword evidence="4 6" id="KW-1133">Transmembrane helix</keyword>
<evidence type="ECO:0000256" key="4">
    <source>
        <dbReference type="ARBA" id="ARBA00022989"/>
    </source>
</evidence>
<comment type="similarity">
    <text evidence="2">Belongs to the GtrA family.</text>
</comment>
<feature type="transmembrane region" description="Helical" evidence="6">
    <location>
        <begin position="81"/>
        <end position="102"/>
    </location>
</feature>
<comment type="subcellular location">
    <subcellularLocation>
        <location evidence="1">Membrane</location>
        <topology evidence="1">Multi-pass membrane protein</topology>
    </subcellularLocation>
</comment>
<dbReference type="EMBL" id="DVHA01000122">
    <property type="protein sequence ID" value="HIR60683.1"/>
    <property type="molecule type" value="Genomic_DNA"/>
</dbReference>
<proteinExistence type="inferred from homology"/>
<dbReference type="AlphaFoldDB" id="A0A9D1J4Q2"/>
<comment type="caution">
    <text evidence="8">The sequence shown here is derived from an EMBL/GenBank/DDBJ whole genome shotgun (WGS) entry which is preliminary data.</text>
</comment>
<dbReference type="Proteomes" id="UP000824241">
    <property type="component" value="Unassembled WGS sequence"/>
</dbReference>
<evidence type="ECO:0000259" key="7">
    <source>
        <dbReference type="Pfam" id="PF04138"/>
    </source>
</evidence>
<dbReference type="PANTHER" id="PTHR38459">
    <property type="entry name" value="PROPHAGE BACTOPRENOL-LINKED GLUCOSE TRANSLOCASE HOMOLOG"/>
    <property type="match status" value="1"/>
</dbReference>
<dbReference type="InterPro" id="IPR051401">
    <property type="entry name" value="GtrA_CellWall_Glycosyl"/>
</dbReference>
<dbReference type="Pfam" id="PF04138">
    <property type="entry name" value="GtrA_DPMS_TM"/>
    <property type="match status" value="1"/>
</dbReference>
<feature type="transmembrane region" description="Helical" evidence="6">
    <location>
        <begin position="39"/>
        <end position="60"/>
    </location>
</feature>
<dbReference type="GO" id="GO:0000271">
    <property type="term" value="P:polysaccharide biosynthetic process"/>
    <property type="evidence" value="ECO:0007669"/>
    <property type="project" value="InterPro"/>
</dbReference>
<dbReference type="GO" id="GO:0005886">
    <property type="term" value="C:plasma membrane"/>
    <property type="evidence" value="ECO:0007669"/>
    <property type="project" value="TreeGrafter"/>
</dbReference>
<evidence type="ECO:0000256" key="2">
    <source>
        <dbReference type="ARBA" id="ARBA00009399"/>
    </source>
</evidence>
<evidence type="ECO:0000256" key="5">
    <source>
        <dbReference type="ARBA" id="ARBA00023136"/>
    </source>
</evidence>
<evidence type="ECO:0000313" key="8">
    <source>
        <dbReference type="EMBL" id="HIR60683.1"/>
    </source>
</evidence>
<evidence type="ECO:0000256" key="3">
    <source>
        <dbReference type="ARBA" id="ARBA00022692"/>
    </source>
</evidence>
<protein>
    <submittedName>
        <fullName evidence="8">GtrA family protein</fullName>
    </submittedName>
</protein>
<sequence>MLSKIRGLCRQYRELLSYLVFGVLTTAVNYLSYLVISPFFTYTGVPTVIAWLLSVIFAYLTNRRFVFQSKARGKAVLKEAGSFFTARVMSGVMDVIIMAVFADWVGFDDRVVKLASNVLVVIFNYVASKLVVFRKK</sequence>
<accession>A0A9D1J4Q2</accession>
<name>A0A9D1J4Q2_9FIRM</name>
<evidence type="ECO:0000313" key="9">
    <source>
        <dbReference type="Proteomes" id="UP000824241"/>
    </source>
</evidence>
<organism evidence="8 9">
    <name type="scientific">Candidatus Faecivivens stercoravium</name>
    <dbReference type="NCBI Taxonomy" id="2840803"/>
    <lineage>
        <taxon>Bacteria</taxon>
        <taxon>Bacillati</taxon>
        <taxon>Bacillota</taxon>
        <taxon>Clostridia</taxon>
        <taxon>Eubacteriales</taxon>
        <taxon>Oscillospiraceae</taxon>
        <taxon>Oscillospiraceae incertae sedis</taxon>
        <taxon>Candidatus Faecivivens</taxon>
    </lineage>
</organism>
<evidence type="ECO:0000256" key="6">
    <source>
        <dbReference type="SAM" id="Phobius"/>
    </source>
</evidence>
<reference evidence="8" key="2">
    <citation type="journal article" date="2021" name="PeerJ">
        <title>Extensive microbial diversity within the chicken gut microbiome revealed by metagenomics and culture.</title>
        <authorList>
            <person name="Gilroy R."/>
            <person name="Ravi A."/>
            <person name="Getino M."/>
            <person name="Pursley I."/>
            <person name="Horton D.L."/>
            <person name="Alikhan N.F."/>
            <person name="Baker D."/>
            <person name="Gharbi K."/>
            <person name="Hall N."/>
            <person name="Watson M."/>
            <person name="Adriaenssens E.M."/>
            <person name="Foster-Nyarko E."/>
            <person name="Jarju S."/>
            <person name="Secka A."/>
            <person name="Antonio M."/>
            <person name="Oren A."/>
            <person name="Chaudhuri R.R."/>
            <person name="La Ragione R."/>
            <person name="Hildebrand F."/>
            <person name="Pallen M.J."/>
        </authorList>
    </citation>
    <scope>NUCLEOTIDE SEQUENCE</scope>
    <source>
        <strain evidence="8">CHK189-12415</strain>
    </source>
</reference>
<keyword evidence="3 6" id="KW-0812">Transmembrane</keyword>